<evidence type="ECO:0000313" key="6">
    <source>
        <dbReference type="Proteomes" id="UP000006833"/>
    </source>
</evidence>
<dbReference type="EMBL" id="CP000830">
    <property type="protein sequence ID" value="ABV93233.1"/>
    <property type="molecule type" value="Genomic_DNA"/>
</dbReference>
<dbReference type="PANTHER" id="PTHR43280:SF32">
    <property type="entry name" value="TRANSCRIPTIONAL REGULATORY PROTEIN"/>
    <property type="match status" value="1"/>
</dbReference>
<dbReference type="GO" id="GO:0003700">
    <property type="term" value="F:DNA-binding transcription factor activity"/>
    <property type="evidence" value="ECO:0007669"/>
    <property type="project" value="InterPro"/>
</dbReference>
<proteinExistence type="predicted"/>
<keyword evidence="1" id="KW-0805">Transcription regulation</keyword>
<protein>
    <submittedName>
        <fullName evidence="5">Transcriptional regulator</fullName>
    </submittedName>
</protein>
<dbReference type="AlphaFoldDB" id="A8LK34"/>
<sequence>MTTPERPVSTSSLAAILQAGRWRLTDWHAEPTPLLYVVNRGQGRVSVCGKTRGFSGPCHLYVPARATTRFEFPTPVFGHRVAFGPGFDGQLPDTPVLLRATTTQTQGEITWLLGQIEGEADAATKDADVAIAAYGTLLALAVTRLHQRECAAEWSQSKAETIVAGFTALIERDIAAAPESPPSVAAYAARLGITPTHLTRVCQTVTELGASTLVQDRLLAEARRRLADTPAPVHQIAQSLGYGSAAYFARSFGARMGQTPTAARRMLRAE</sequence>
<keyword evidence="3" id="KW-0804">Transcription</keyword>
<dbReference type="KEGG" id="dsh:Dshi_1491"/>
<dbReference type="InterPro" id="IPR018060">
    <property type="entry name" value="HTH_AraC"/>
</dbReference>
<feature type="domain" description="HTH araC/xylS-type" evidence="4">
    <location>
        <begin position="164"/>
        <end position="266"/>
    </location>
</feature>
<dbReference type="PROSITE" id="PS01124">
    <property type="entry name" value="HTH_ARAC_FAMILY_2"/>
    <property type="match status" value="1"/>
</dbReference>
<dbReference type="SUPFAM" id="SSF46689">
    <property type="entry name" value="Homeodomain-like"/>
    <property type="match status" value="1"/>
</dbReference>
<evidence type="ECO:0000313" key="5">
    <source>
        <dbReference type="EMBL" id="ABV93233.1"/>
    </source>
</evidence>
<organism evidence="5 6">
    <name type="scientific">Dinoroseobacter shibae (strain DSM 16493 / NCIMB 14021 / DFL 12)</name>
    <dbReference type="NCBI Taxonomy" id="398580"/>
    <lineage>
        <taxon>Bacteria</taxon>
        <taxon>Pseudomonadati</taxon>
        <taxon>Pseudomonadota</taxon>
        <taxon>Alphaproteobacteria</taxon>
        <taxon>Rhodobacterales</taxon>
        <taxon>Roseobacteraceae</taxon>
        <taxon>Dinoroseobacter</taxon>
    </lineage>
</organism>
<evidence type="ECO:0000256" key="3">
    <source>
        <dbReference type="ARBA" id="ARBA00023163"/>
    </source>
</evidence>
<gene>
    <name evidence="5" type="ordered locus">Dshi_1491</name>
</gene>
<keyword evidence="6" id="KW-1185">Reference proteome</keyword>
<evidence type="ECO:0000259" key="4">
    <source>
        <dbReference type="PROSITE" id="PS01124"/>
    </source>
</evidence>
<reference evidence="6" key="1">
    <citation type="journal article" date="2010" name="ISME J.">
        <title>The complete genome sequence of the algal symbiont Dinoroseobacter shibae: a hitchhiker's guide to life in the sea.</title>
        <authorList>
            <person name="Wagner-Dobler I."/>
            <person name="Ballhausen B."/>
            <person name="Berger M."/>
            <person name="Brinkhoff T."/>
            <person name="Buchholz I."/>
            <person name="Bunk B."/>
            <person name="Cypionka H."/>
            <person name="Daniel R."/>
            <person name="Drepper T."/>
            <person name="Gerdts G."/>
            <person name="Hahnke S."/>
            <person name="Han C."/>
            <person name="Jahn D."/>
            <person name="Kalhoefer D."/>
            <person name="Kiss H."/>
            <person name="Klenk H.P."/>
            <person name="Kyrpides N."/>
            <person name="Liebl W."/>
            <person name="Liesegang H."/>
            <person name="Meincke L."/>
            <person name="Pati A."/>
            <person name="Petersen J."/>
            <person name="Piekarski T."/>
            <person name="Pommerenke C."/>
            <person name="Pradella S."/>
            <person name="Pukall R."/>
            <person name="Rabus R."/>
            <person name="Stackebrandt E."/>
            <person name="Thole S."/>
            <person name="Thompson L."/>
            <person name="Tielen P."/>
            <person name="Tomasch J."/>
            <person name="von Jan M."/>
            <person name="Wanphrut N."/>
            <person name="Wichels A."/>
            <person name="Zech H."/>
            <person name="Simon M."/>
        </authorList>
    </citation>
    <scope>NUCLEOTIDE SEQUENCE [LARGE SCALE GENOMIC DNA]</scope>
    <source>
        <strain evidence="6">DSM 16493 / NCIMB 14021 / DFL 12</strain>
    </source>
</reference>
<dbReference type="eggNOG" id="COG2207">
    <property type="taxonomic scope" value="Bacteria"/>
</dbReference>
<dbReference type="Gene3D" id="1.10.10.60">
    <property type="entry name" value="Homeodomain-like"/>
    <property type="match status" value="1"/>
</dbReference>
<evidence type="ECO:0000256" key="1">
    <source>
        <dbReference type="ARBA" id="ARBA00023015"/>
    </source>
</evidence>
<dbReference type="GO" id="GO:0043565">
    <property type="term" value="F:sequence-specific DNA binding"/>
    <property type="evidence" value="ECO:0007669"/>
    <property type="project" value="InterPro"/>
</dbReference>
<dbReference type="Proteomes" id="UP000006833">
    <property type="component" value="Chromosome"/>
</dbReference>
<dbReference type="OrthoDB" id="9814125at2"/>
<dbReference type="RefSeq" id="WP_012178163.1">
    <property type="nucleotide sequence ID" value="NC_009952.1"/>
</dbReference>
<dbReference type="SMART" id="SM00342">
    <property type="entry name" value="HTH_ARAC"/>
    <property type="match status" value="1"/>
</dbReference>
<name>A8LK34_DINSH</name>
<dbReference type="HOGENOM" id="CLU_000445_88_2_5"/>
<dbReference type="Pfam" id="PF12833">
    <property type="entry name" value="HTH_18"/>
    <property type="match status" value="1"/>
</dbReference>
<dbReference type="InterPro" id="IPR009057">
    <property type="entry name" value="Homeodomain-like_sf"/>
</dbReference>
<evidence type="ECO:0000256" key="2">
    <source>
        <dbReference type="ARBA" id="ARBA00023125"/>
    </source>
</evidence>
<keyword evidence="2" id="KW-0238">DNA-binding</keyword>
<dbReference type="PANTHER" id="PTHR43280">
    <property type="entry name" value="ARAC-FAMILY TRANSCRIPTIONAL REGULATOR"/>
    <property type="match status" value="1"/>
</dbReference>
<accession>A8LK34</accession>
<dbReference type="STRING" id="398580.Dshi_1491"/>